<accession>A0ABS4FPP4</accession>
<dbReference type="SMART" id="SM00342">
    <property type="entry name" value="HTH_ARAC"/>
    <property type="match status" value="1"/>
</dbReference>
<protein>
    <submittedName>
        <fullName evidence="2">AraC-like DNA-binding protein</fullName>
    </submittedName>
</protein>
<proteinExistence type="predicted"/>
<dbReference type="Pfam" id="PF20240">
    <property type="entry name" value="DUF6597"/>
    <property type="match status" value="1"/>
</dbReference>
<dbReference type="InterPro" id="IPR018060">
    <property type="entry name" value="HTH_AraC"/>
</dbReference>
<dbReference type="Pfam" id="PF12833">
    <property type="entry name" value="HTH_18"/>
    <property type="match status" value="1"/>
</dbReference>
<evidence type="ECO:0000313" key="3">
    <source>
        <dbReference type="Proteomes" id="UP001519272"/>
    </source>
</evidence>
<name>A0ABS4FPP4_9BACL</name>
<comment type="caution">
    <text evidence="2">The sequence shown here is derived from an EMBL/GenBank/DDBJ whole genome shotgun (WGS) entry which is preliminary data.</text>
</comment>
<gene>
    <name evidence="2" type="ORF">J2Z32_001173</name>
</gene>
<dbReference type="EMBL" id="JAGGKG010000004">
    <property type="protein sequence ID" value="MBP1904550.1"/>
    <property type="molecule type" value="Genomic_DNA"/>
</dbReference>
<reference evidence="2 3" key="1">
    <citation type="submission" date="2021-03" db="EMBL/GenBank/DDBJ databases">
        <title>Genomic Encyclopedia of Type Strains, Phase IV (KMG-IV): sequencing the most valuable type-strain genomes for metagenomic binning, comparative biology and taxonomic classification.</title>
        <authorList>
            <person name="Goeker M."/>
        </authorList>
    </citation>
    <scope>NUCLEOTIDE SEQUENCE [LARGE SCALE GENOMIC DNA]</scope>
    <source>
        <strain evidence="2 3">DSM 14349</strain>
    </source>
</reference>
<dbReference type="Proteomes" id="UP001519272">
    <property type="component" value="Unassembled WGS sequence"/>
</dbReference>
<keyword evidence="3" id="KW-1185">Reference proteome</keyword>
<dbReference type="RefSeq" id="WP_210088231.1">
    <property type="nucleotide sequence ID" value="NZ_JAGGKG010000004.1"/>
</dbReference>
<dbReference type="InterPro" id="IPR046532">
    <property type="entry name" value="DUF6597"/>
</dbReference>
<sequence>MVNLASLYQPLTAQATTFNGYTPCDPLKPYIANYWGTGVSRDEQSLEPLLVIPDTCMDVIFDINHTTGFVNGQLCGMGETAFTFIPVQTTDVTSRFAIRFYFWSIHAYCDFHLRETVHSYNDIDLYFKDWKPFFTEMLLDTLTMKERVIKADRFLLSKLDLSKQNSCVMNALYYILKSRGSSGVKDACAYACTSQRQLERLFQEYIGTTIKKTSNLVRYQNLWHDIVFQKHFDAQEAVLKYGYTDQSHLINSFKSYHTMTPLEALKKIH</sequence>
<organism evidence="2 3">
    <name type="scientific">Paenibacillus turicensis</name>
    <dbReference type="NCBI Taxonomy" id="160487"/>
    <lineage>
        <taxon>Bacteria</taxon>
        <taxon>Bacillati</taxon>
        <taxon>Bacillota</taxon>
        <taxon>Bacilli</taxon>
        <taxon>Bacillales</taxon>
        <taxon>Paenibacillaceae</taxon>
        <taxon>Paenibacillus</taxon>
    </lineage>
</organism>
<dbReference type="PROSITE" id="PS01124">
    <property type="entry name" value="HTH_ARAC_FAMILY_2"/>
    <property type="match status" value="1"/>
</dbReference>
<evidence type="ECO:0000313" key="2">
    <source>
        <dbReference type="EMBL" id="MBP1904550.1"/>
    </source>
</evidence>
<evidence type="ECO:0000259" key="1">
    <source>
        <dbReference type="PROSITE" id="PS01124"/>
    </source>
</evidence>
<dbReference type="Gene3D" id="1.10.10.60">
    <property type="entry name" value="Homeodomain-like"/>
    <property type="match status" value="1"/>
</dbReference>
<feature type="domain" description="HTH araC/xylS-type" evidence="1">
    <location>
        <begin position="166"/>
        <end position="267"/>
    </location>
</feature>